<accession>A0A0B6YJ79</accession>
<organism evidence="1">
    <name type="scientific">Arion vulgaris</name>
    <dbReference type="NCBI Taxonomy" id="1028688"/>
    <lineage>
        <taxon>Eukaryota</taxon>
        <taxon>Metazoa</taxon>
        <taxon>Spiralia</taxon>
        <taxon>Lophotrochozoa</taxon>
        <taxon>Mollusca</taxon>
        <taxon>Gastropoda</taxon>
        <taxon>Heterobranchia</taxon>
        <taxon>Euthyneura</taxon>
        <taxon>Panpulmonata</taxon>
        <taxon>Eupulmonata</taxon>
        <taxon>Stylommatophora</taxon>
        <taxon>Helicina</taxon>
        <taxon>Arionoidea</taxon>
        <taxon>Arionidae</taxon>
        <taxon>Arion</taxon>
    </lineage>
</organism>
<name>A0A0B6YJ79_9EUPU</name>
<sequence length="69" mass="7992">MMNNYISHDVACISDSNNKMKICLNLVYTKPSSIHSFLIRDQQRYKSSPLLVALCWQQQKKTPECNDIS</sequence>
<proteinExistence type="predicted"/>
<dbReference type="AlphaFoldDB" id="A0A0B6YJ79"/>
<evidence type="ECO:0000313" key="1">
    <source>
        <dbReference type="EMBL" id="CEK56219.1"/>
    </source>
</evidence>
<dbReference type="EMBL" id="HACG01009354">
    <property type="protein sequence ID" value="CEK56219.1"/>
    <property type="molecule type" value="Transcribed_RNA"/>
</dbReference>
<gene>
    <name evidence="1" type="primary">ORF27104</name>
</gene>
<protein>
    <submittedName>
        <fullName evidence="1">Uncharacterized protein</fullName>
    </submittedName>
</protein>
<feature type="non-terminal residue" evidence="1">
    <location>
        <position position="69"/>
    </location>
</feature>
<reference evidence="1" key="1">
    <citation type="submission" date="2014-12" db="EMBL/GenBank/DDBJ databases">
        <title>Insight into the proteome of Arion vulgaris.</title>
        <authorList>
            <person name="Aradska J."/>
            <person name="Bulat T."/>
            <person name="Smidak R."/>
            <person name="Sarate P."/>
            <person name="Gangsoo J."/>
            <person name="Sialana F."/>
            <person name="Bilban M."/>
            <person name="Lubec G."/>
        </authorList>
    </citation>
    <scope>NUCLEOTIDE SEQUENCE</scope>
    <source>
        <tissue evidence="1">Skin</tissue>
    </source>
</reference>